<dbReference type="Gene3D" id="1.20.120.1490">
    <property type="match status" value="1"/>
</dbReference>
<proteinExistence type="predicted"/>
<dbReference type="STRING" id="1391627.SAMN05216464_103127"/>
<feature type="signal peptide" evidence="2">
    <location>
        <begin position="1"/>
        <end position="20"/>
    </location>
</feature>
<accession>A0A1G6YX09</accession>
<sequence>MKKFLLMCCFLMGIAAVSHAQGGGGMRKSPEDRAKDLKAQLSLTDDQTAKVTAIYKEQAAKMDSVRTAANGDRSAMRTAMMPMMKATNDKIKAVLTTDQAAAYEKAQKERMEKMRQGGGQGGGGGGSQN</sequence>
<evidence type="ECO:0000313" key="3">
    <source>
        <dbReference type="EMBL" id="SDD94841.1"/>
    </source>
</evidence>
<feature type="compositionally biased region" description="Gly residues" evidence="1">
    <location>
        <begin position="116"/>
        <end position="129"/>
    </location>
</feature>
<keyword evidence="2" id="KW-0732">Signal</keyword>
<reference evidence="3 4" key="1">
    <citation type="submission" date="2016-10" db="EMBL/GenBank/DDBJ databases">
        <authorList>
            <person name="de Groot N.N."/>
        </authorList>
    </citation>
    <scope>NUCLEOTIDE SEQUENCE [LARGE SCALE GENOMIC DNA]</scope>
    <source>
        <strain evidence="3 4">47C3B</strain>
    </source>
</reference>
<keyword evidence="4" id="KW-1185">Reference proteome</keyword>
<dbReference type="RefSeq" id="WP_091147848.1">
    <property type="nucleotide sequence ID" value="NZ_FNAI01000003.1"/>
</dbReference>
<organism evidence="3 4">
    <name type="scientific">Mucilaginibacter pineti</name>
    <dbReference type="NCBI Taxonomy" id="1391627"/>
    <lineage>
        <taxon>Bacteria</taxon>
        <taxon>Pseudomonadati</taxon>
        <taxon>Bacteroidota</taxon>
        <taxon>Sphingobacteriia</taxon>
        <taxon>Sphingobacteriales</taxon>
        <taxon>Sphingobacteriaceae</taxon>
        <taxon>Mucilaginibacter</taxon>
    </lineage>
</organism>
<gene>
    <name evidence="3" type="ORF">SAMN05216464_103127</name>
</gene>
<dbReference type="OrthoDB" id="798005at2"/>
<evidence type="ECO:0008006" key="5">
    <source>
        <dbReference type="Google" id="ProtNLM"/>
    </source>
</evidence>
<dbReference type="EMBL" id="FNAI01000003">
    <property type="protein sequence ID" value="SDD94841.1"/>
    <property type="molecule type" value="Genomic_DNA"/>
</dbReference>
<feature type="chain" id="PRO_5011672264" description="LTXXQ motif family protein" evidence="2">
    <location>
        <begin position="21"/>
        <end position="129"/>
    </location>
</feature>
<evidence type="ECO:0000313" key="4">
    <source>
        <dbReference type="Proteomes" id="UP000199072"/>
    </source>
</evidence>
<protein>
    <recommendedName>
        <fullName evidence="5">LTXXQ motif family protein</fullName>
    </recommendedName>
</protein>
<dbReference type="Proteomes" id="UP000199072">
    <property type="component" value="Unassembled WGS sequence"/>
</dbReference>
<name>A0A1G6YX09_9SPHI</name>
<evidence type="ECO:0000256" key="2">
    <source>
        <dbReference type="SAM" id="SignalP"/>
    </source>
</evidence>
<dbReference type="AlphaFoldDB" id="A0A1G6YX09"/>
<evidence type="ECO:0000256" key="1">
    <source>
        <dbReference type="SAM" id="MobiDB-lite"/>
    </source>
</evidence>
<feature type="region of interest" description="Disordered" evidence="1">
    <location>
        <begin position="107"/>
        <end position="129"/>
    </location>
</feature>